<evidence type="ECO:0000313" key="3">
    <source>
        <dbReference type="Proteomes" id="UP001549691"/>
    </source>
</evidence>
<name>A0ABV2TQG5_9RHOO</name>
<dbReference type="RefSeq" id="WP_354602632.1">
    <property type="nucleotide sequence ID" value="NZ_JBEWZI010000030.1"/>
</dbReference>
<dbReference type="InterPro" id="IPR050744">
    <property type="entry name" value="AI-2_Isomerase_LsrG"/>
</dbReference>
<evidence type="ECO:0000259" key="1">
    <source>
        <dbReference type="PROSITE" id="PS51725"/>
    </source>
</evidence>
<dbReference type="InterPro" id="IPR007138">
    <property type="entry name" value="ABM_dom"/>
</dbReference>
<evidence type="ECO:0000313" key="2">
    <source>
        <dbReference type="EMBL" id="MET7016175.1"/>
    </source>
</evidence>
<dbReference type="SUPFAM" id="SSF54909">
    <property type="entry name" value="Dimeric alpha+beta barrel"/>
    <property type="match status" value="1"/>
</dbReference>
<sequence length="99" mass="11108">MITLSAVFHAKSGREADLKAALCAMIPEARKEPGTLEYTVHQAKEDPGMFFFYEQFRDQAALDIHMAAPYLKALLDRVPELCASAPVVTFYDRLSSIRD</sequence>
<dbReference type="EMBL" id="JBEWZI010000030">
    <property type="protein sequence ID" value="MET7016175.1"/>
    <property type="molecule type" value="Genomic_DNA"/>
</dbReference>
<organism evidence="2 3">
    <name type="scientific">Uliginosibacterium flavum</name>
    <dbReference type="NCBI Taxonomy" id="1396831"/>
    <lineage>
        <taxon>Bacteria</taxon>
        <taxon>Pseudomonadati</taxon>
        <taxon>Pseudomonadota</taxon>
        <taxon>Betaproteobacteria</taxon>
        <taxon>Rhodocyclales</taxon>
        <taxon>Zoogloeaceae</taxon>
        <taxon>Uliginosibacterium</taxon>
    </lineage>
</organism>
<dbReference type="GO" id="GO:0004497">
    <property type="term" value="F:monooxygenase activity"/>
    <property type="evidence" value="ECO:0007669"/>
    <property type="project" value="UniProtKB-KW"/>
</dbReference>
<proteinExistence type="predicted"/>
<protein>
    <submittedName>
        <fullName evidence="2">Quinol monooxygenase</fullName>
        <ecNumber evidence="2">1.-.-.-</ecNumber>
    </submittedName>
</protein>
<accession>A0ABV2TQG5</accession>
<dbReference type="PANTHER" id="PTHR33336">
    <property type="entry name" value="QUINOL MONOOXYGENASE YGIN-RELATED"/>
    <property type="match status" value="1"/>
</dbReference>
<dbReference type="PANTHER" id="PTHR33336:SF3">
    <property type="entry name" value="ABM DOMAIN-CONTAINING PROTEIN"/>
    <property type="match status" value="1"/>
</dbReference>
<gene>
    <name evidence="2" type="ORF">ABXR19_18465</name>
</gene>
<dbReference type="InterPro" id="IPR011008">
    <property type="entry name" value="Dimeric_a/b-barrel"/>
</dbReference>
<feature type="domain" description="ABM" evidence="1">
    <location>
        <begin position="2"/>
        <end position="90"/>
    </location>
</feature>
<dbReference type="EC" id="1.-.-.-" evidence="2"/>
<reference evidence="2 3" key="1">
    <citation type="submission" date="2024-07" db="EMBL/GenBank/DDBJ databases">
        <title>Uliginosibacterium flavum JJ3220;KACC:17644.</title>
        <authorList>
            <person name="Kim M.K."/>
        </authorList>
    </citation>
    <scope>NUCLEOTIDE SEQUENCE [LARGE SCALE GENOMIC DNA]</scope>
    <source>
        <strain evidence="2 3">KACC:17644</strain>
    </source>
</reference>
<keyword evidence="2" id="KW-0560">Oxidoreductase</keyword>
<keyword evidence="2" id="KW-0503">Monooxygenase</keyword>
<dbReference type="Gene3D" id="3.30.70.100">
    <property type="match status" value="1"/>
</dbReference>
<dbReference type="PROSITE" id="PS51725">
    <property type="entry name" value="ABM"/>
    <property type="match status" value="1"/>
</dbReference>
<dbReference type="Proteomes" id="UP001549691">
    <property type="component" value="Unassembled WGS sequence"/>
</dbReference>
<dbReference type="Pfam" id="PF03992">
    <property type="entry name" value="ABM"/>
    <property type="match status" value="1"/>
</dbReference>
<keyword evidence="3" id="KW-1185">Reference proteome</keyword>
<comment type="caution">
    <text evidence="2">The sequence shown here is derived from an EMBL/GenBank/DDBJ whole genome shotgun (WGS) entry which is preliminary data.</text>
</comment>